<protein>
    <submittedName>
        <fullName evidence="2">GNAT family N-acetyltransferase</fullName>
    </submittedName>
</protein>
<dbReference type="EMBL" id="JAHHHW010000086">
    <property type="protein sequence ID" value="MBW4432486.1"/>
    <property type="molecule type" value="Genomic_DNA"/>
</dbReference>
<accession>A0A9E3H9H6</accession>
<evidence type="ECO:0000313" key="3">
    <source>
        <dbReference type="Proteomes" id="UP000813215"/>
    </source>
</evidence>
<dbReference type="GO" id="GO:0016747">
    <property type="term" value="F:acyltransferase activity, transferring groups other than amino-acyl groups"/>
    <property type="evidence" value="ECO:0007669"/>
    <property type="project" value="InterPro"/>
</dbReference>
<dbReference type="PANTHER" id="PTHR43792:SF1">
    <property type="entry name" value="N-ACETYLTRANSFERASE DOMAIN-CONTAINING PROTEIN"/>
    <property type="match status" value="1"/>
</dbReference>
<evidence type="ECO:0000259" key="1">
    <source>
        <dbReference type="PROSITE" id="PS51186"/>
    </source>
</evidence>
<reference evidence="2" key="1">
    <citation type="submission" date="2021-05" db="EMBL/GenBank/DDBJ databases">
        <authorList>
            <person name="Pietrasiak N."/>
            <person name="Ward R."/>
            <person name="Stajich J.E."/>
            <person name="Kurbessoian T."/>
        </authorList>
    </citation>
    <scope>NUCLEOTIDE SEQUENCE</scope>
    <source>
        <strain evidence="2">HA4357-MV3</strain>
    </source>
</reference>
<dbReference type="Pfam" id="PF13302">
    <property type="entry name" value="Acetyltransf_3"/>
    <property type="match status" value="1"/>
</dbReference>
<name>A0A9E3H9H6_9NOST</name>
<dbReference type="PANTHER" id="PTHR43792">
    <property type="entry name" value="GNAT FAMILY, PUTATIVE (AFU_ORTHOLOGUE AFUA_3G00765)-RELATED-RELATED"/>
    <property type="match status" value="1"/>
</dbReference>
<dbReference type="SUPFAM" id="SSF55729">
    <property type="entry name" value="Acyl-CoA N-acyltransferases (Nat)"/>
    <property type="match status" value="1"/>
</dbReference>
<sequence>MNLLHSDRLHLRPCQLEDLDSLHNLWCEADIRRFLFDDRQISCEEAQTFIEASIASFSNHGYGIWLFFDNHSDQIAGFAGLLQTEELPSLIFGVRPQLWGRGYATEATLAVLDYAFANLGIKYIVADVDEPNDRSIRVLETIGMSRTKRAIVNERPLLYYKIYAPSRENIKNDRD</sequence>
<proteinExistence type="predicted"/>
<comment type="caution">
    <text evidence="2">The sequence shown here is derived from an EMBL/GenBank/DDBJ whole genome shotgun (WGS) entry which is preliminary data.</text>
</comment>
<dbReference type="Proteomes" id="UP000813215">
    <property type="component" value="Unassembled WGS sequence"/>
</dbReference>
<dbReference type="AlphaFoldDB" id="A0A9E3H9H6"/>
<evidence type="ECO:0000313" key="2">
    <source>
        <dbReference type="EMBL" id="MBW4432486.1"/>
    </source>
</evidence>
<feature type="domain" description="N-acetyltransferase" evidence="1">
    <location>
        <begin position="9"/>
        <end position="165"/>
    </location>
</feature>
<organism evidence="2 3">
    <name type="scientific">Pelatocladus maniniholoensis HA4357-MV3</name>
    <dbReference type="NCBI Taxonomy" id="1117104"/>
    <lineage>
        <taxon>Bacteria</taxon>
        <taxon>Bacillati</taxon>
        <taxon>Cyanobacteriota</taxon>
        <taxon>Cyanophyceae</taxon>
        <taxon>Nostocales</taxon>
        <taxon>Nostocaceae</taxon>
        <taxon>Pelatocladus</taxon>
    </lineage>
</organism>
<dbReference type="InterPro" id="IPR016181">
    <property type="entry name" value="Acyl_CoA_acyltransferase"/>
</dbReference>
<gene>
    <name evidence="2" type="ORF">KME28_12310</name>
</gene>
<dbReference type="Gene3D" id="3.40.630.30">
    <property type="match status" value="1"/>
</dbReference>
<reference evidence="2" key="2">
    <citation type="journal article" date="2022" name="Microbiol. Resour. Announc.">
        <title>Metagenome Sequencing to Explore Phylogenomics of Terrestrial Cyanobacteria.</title>
        <authorList>
            <person name="Ward R.D."/>
            <person name="Stajich J.E."/>
            <person name="Johansen J.R."/>
            <person name="Huntemann M."/>
            <person name="Clum A."/>
            <person name="Foster B."/>
            <person name="Foster B."/>
            <person name="Roux S."/>
            <person name="Palaniappan K."/>
            <person name="Varghese N."/>
            <person name="Mukherjee S."/>
            <person name="Reddy T.B.K."/>
            <person name="Daum C."/>
            <person name="Copeland A."/>
            <person name="Chen I.A."/>
            <person name="Ivanova N.N."/>
            <person name="Kyrpides N.C."/>
            <person name="Shapiro N."/>
            <person name="Eloe-Fadrosh E.A."/>
            <person name="Pietrasiak N."/>
        </authorList>
    </citation>
    <scope>NUCLEOTIDE SEQUENCE</scope>
    <source>
        <strain evidence="2">HA4357-MV3</strain>
    </source>
</reference>
<dbReference type="CDD" id="cd04301">
    <property type="entry name" value="NAT_SF"/>
    <property type="match status" value="1"/>
</dbReference>
<dbReference type="InterPro" id="IPR051531">
    <property type="entry name" value="N-acetyltransferase"/>
</dbReference>
<dbReference type="InterPro" id="IPR000182">
    <property type="entry name" value="GNAT_dom"/>
</dbReference>
<dbReference type="PROSITE" id="PS51186">
    <property type="entry name" value="GNAT"/>
    <property type="match status" value="1"/>
</dbReference>